<name>A0A0E3SH30_9EURY</name>
<dbReference type="GeneID" id="24833410"/>
<reference evidence="2 3" key="1">
    <citation type="submission" date="2014-07" db="EMBL/GenBank/DDBJ databases">
        <title>Methanogenic archaea and the global carbon cycle.</title>
        <authorList>
            <person name="Henriksen J.R."/>
            <person name="Luke J."/>
            <person name="Reinhart S."/>
            <person name="Benedict M.N."/>
            <person name="Youngblut N.D."/>
            <person name="Metcalf M.E."/>
            <person name="Whitaker R.J."/>
            <person name="Metcalf W.W."/>
        </authorList>
    </citation>
    <scope>NUCLEOTIDE SEQUENCE [LARGE SCALE GENOMIC DNA]</scope>
    <source>
        <strain evidence="2 3">HB-1</strain>
    </source>
</reference>
<dbReference type="InterPro" id="IPR000835">
    <property type="entry name" value="HTH_MarR-typ"/>
</dbReference>
<dbReference type="InterPro" id="IPR011991">
    <property type="entry name" value="ArsR-like_HTH"/>
</dbReference>
<dbReference type="Proteomes" id="UP000033101">
    <property type="component" value="Chromosome"/>
</dbReference>
<dbReference type="InterPro" id="IPR036390">
    <property type="entry name" value="WH_DNA-bd_sf"/>
</dbReference>
<evidence type="ECO:0000259" key="1">
    <source>
        <dbReference type="PROSITE" id="PS50987"/>
    </source>
</evidence>
<evidence type="ECO:0000313" key="3">
    <source>
        <dbReference type="Proteomes" id="UP000033101"/>
    </source>
</evidence>
<dbReference type="EMBL" id="CP009516">
    <property type="protein sequence ID" value="AKB80521.1"/>
    <property type="molecule type" value="Genomic_DNA"/>
</dbReference>
<dbReference type="RefSeq" id="WP_048142822.1">
    <property type="nucleotide sequence ID" value="NZ_CP009516.1"/>
</dbReference>
<dbReference type="SMART" id="SM00418">
    <property type="entry name" value="HTH_ARSR"/>
    <property type="match status" value="1"/>
</dbReference>
<keyword evidence="3" id="KW-1185">Reference proteome</keyword>
<dbReference type="PATRIC" id="fig|1434110.4.peg.5142"/>
<organism evidence="2 3">
    <name type="scientific">Methanosarcina horonobensis HB-1 = JCM 15518</name>
    <dbReference type="NCBI Taxonomy" id="1434110"/>
    <lineage>
        <taxon>Archaea</taxon>
        <taxon>Methanobacteriati</taxon>
        <taxon>Methanobacteriota</taxon>
        <taxon>Stenosarchaea group</taxon>
        <taxon>Methanomicrobia</taxon>
        <taxon>Methanosarcinales</taxon>
        <taxon>Methanosarcinaceae</taxon>
        <taxon>Methanosarcina</taxon>
    </lineage>
</organism>
<proteinExistence type="predicted"/>
<feature type="domain" description="HTH arsR-type" evidence="1">
    <location>
        <begin position="34"/>
        <end position="128"/>
    </location>
</feature>
<dbReference type="OrthoDB" id="115601at2157"/>
<dbReference type="Gene3D" id="1.10.10.10">
    <property type="entry name" value="Winged helix-like DNA-binding domain superfamily/Winged helix DNA-binding domain"/>
    <property type="match status" value="1"/>
</dbReference>
<evidence type="ECO:0000313" key="2">
    <source>
        <dbReference type="EMBL" id="AKB80521.1"/>
    </source>
</evidence>
<dbReference type="STRING" id="1434110.MSHOH_4038"/>
<sequence>MTHLTGGSPRLVIFFYELIARDNFEDLEKVFFKILDEHTPYYREIFQLLTGQKRLIFDTIISSESPMTPKQIAEKSRIDASTVITQLRRLEKDGYVLSRPAGRETFYEVRERLFRLWRDMRQPLGRNRISVFLDFLKLWYTSEEQKEIKKITSNESLEIVNTLKLVEAYLSLDKVVEAITEIELVKSKIVDQEPYLIEEFINLCWKIIFKELIIKNLGSGKKHINIVFDLKSRLKKETFEASMMNFFKTAIDSGEFEVLKIVIDEIMEIKGGICPELLKSLVKAVEIIETKDVQKYYKLQVEEREIVADIVQKISKSGDLLL</sequence>
<protein>
    <recommendedName>
        <fullName evidence="1">HTH arsR-type domain-containing protein</fullName>
    </recommendedName>
</protein>
<dbReference type="GO" id="GO:0003700">
    <property type="term" value="F:DNA-binding transcription factor activity"/>
    <property type="evidence" value="ECO:0007669"/>
    <property type="project" value="InterPro"/>
</dbReference>
<dbReference type="InterPro" id="IPR001845">
    <property type="entry name" value="HTH_ArsR_DNA-bd_dom"/>
</dbReference>
<dbReference type="HOGENOM" id="CLU_862239_0_0_2"/>
<gene>
    <name evidence="2" type="ORF">MSHOH_4038</name>
</gene>
<dbReference type="SUPFAM" id="SSF46785">
    <property type="entry name" value="Winged helix' DNA-binding domain"/>
    <property type="match status" value="1"/>
</dbReference>
<dbReference type="AlphaFoldDB" id="A0A0E3SH30"/>
<dbReference type="CDD" id="cd00090">
    <property type="entry name" value="HTH_ARSR"/>
    <property type="match status" value="1"/>
</dbReference>
<dbReference type="KEGG" id="mhor:MSHOH_4038"/>
<dbReference type="Pfam" id="PF01047">
    <property type="entry name" value="MarR"/>
    <property type="match status" value="1"/>
</dbReference>
<accession>A0A0E3SH30</accession>
<dbReference type="PROSITE" id="PS50987">
    <property type="entry name" value="HTH_ARSR_2"/>
    <property type="match status" value="1"/>
</dbReference>
<dbReference type="InterPro" id="IPR036388">
    <property type="entry name" value="WH-like_DNA-bd_sf"/>
</dbReference>